<dbReference type="RefSeq" id="WP_236457664.1">
    <property type="nucleotide sequence ID" value="NZ_CBCSGE010000013.1"/>
</dbReference>
<name>A0ABV5GL01_9FLAO</name>
<evidence type="ECO:0000313" key="3">
    <source>
        <dbReference type="Proteomes" id="UP001589607"/>
    </source>
</evidence>
<keyword evidence="1" id="KW-0732">Signal</keyword>
<accession>A0ABV5GL01</accession>
<keyword evidence="3" id="KW-1185">Reference proteome</keyword>
<feature type="signal peptide" evidence="1">
    <location>
        <begin position="1"/>
        <end position="18"/>
    </location>
</feature>
<sequence length="82" mass="9252">MKKIIFICALSVSFLIQANTKEISEIEETNFTITKIKAIDPEVDVWAFRCKSGTYNVPVPAGTDFMTVLAMVNDYCNRVDNK</sequence>
<organism evidence="2 3">
    <name type="scientific">Flavobacterium jumunjinense</name>
    <dbReference type="NCBI Taxonomy" id="998845"/>
    <lineage>
        <taxon>Bacteria</taxon>
        <taxon>Pseudomonadati</taxon>
        <taxon>Bacteroidota</taxon>
        <taxon>Flavobacteriia</taxon>
        <taxon>Flavobacteriales</taxon>
        <taxon>Flavobacteriaceae</taxon>
        <taxon>Flavobacterium</taxon>
    </lineage>
</organism>
<gene>
    <name evidence="2" type="ORF">ACFFVF_06045</name>
</gene>
<evidence type="ECO:0000313" key="2">
    <source>
        <dbReference type="EMBL" id="MFB9096069.1"/>
    </source>
</evidence>
<feature type="chain" id="PRO_5045965453" evidence="1">
    <location>
        <begin position="19"/>
        <end position="82"/>
    </location>
</feature>
<comment type="caution">
    <text evidence="2">The sequence shown here is derived from an EMBL/GenBank/DDBJ whole genome shotgun (WGS) entry which is preliminary data.</text>
</comment>
<dbReference type="Proteomes" id="UP001589607">
    <property type="component" value="Unassembled WGS sequence"/>
</dbReference>
<evidence type="ECO:0000256" key="1">
    <source>
        <dbReference type="SAM" id="SignalP"/>
    </source>
</evidence>
<protein>
    <submittedName>
        <fullName evidence="2">Uncharacterized protein</fullName>
    </submittedName>
</protein>
<proteinExistence type="predicted"/>
<dbReference type="EMBL" id="JBHMEY010000013">
    <property type="protein sequence ID" value="MFB9096069.1"/>
    <property type="molecule type" value="Genomic_DNA"/>
</dbReference>
<reference evidence="2 3" key="1">
    <citation type="submission" date="2024-09" db="EMBL/GenBank/DDBJ databases">
        <authorList>
            <person name="Sun Q."/>
            <person name="Mori K."/>
        </authorList>
    </citation>
    <scope>NUCLEOTIDE SEQUENCE [LARGE SCALE GENOMIC DNA]</scope>
    <source>
        <strain evidence="2 3">CECT 7955</strain>
    </source>
</reference>